<dbReference type="RefSeq" id="WP_039606449.1">
    <property type="nucleotide sequence ID" value="NZ_FMUP01000006.1"/>
</dbReference>
<dbReference type="Gene3D" id="1.20.1600.10">
    <property type="entry name" value="Outer membrane efflux proteins (OEP)"/>
    <property type="match status" value="1"/>
</dbReference>
<evidence type="ECO:0000256" key="6">
    <source>
        <dbReference type="ARBA" id="ARBA00023136"/>
    </source>
</evidence>
<feature type="coiled-coil region" evidence="8">
    <location>
        <begin position="183"/>
        <end position="210"/>
    </location>
</feature>
<dbReference type="EMBL" id="JTAK01000003">
    <property type="protein sequence ID" value="KHO65085.1"/>
    <property type="molecule type" value="Genomic_DNA"/>
</dbReference>
<name>A0A0B3BR68_9PSED</name>
<dbReference type="AlphaFoldDB" id="A0A0B3BR68"/>
<gene>
    <name evidence="10" type="ORF">PT85_08615</name>
</gene>
<evidence type="ECO:0000256" key="8">
    <source>
        <dbReference type="SAM" id="Coils"/>
    </source>
</evidence>
<dbReference type="STRING" id="706570.PT85_08615"/>
<accession>A0A0B3BR68</accession>
<dbReference type="InterPro" id="IPR010130">
    <property type="entry name" value="T1SS_OMP_TolC"/>
</dbReference>
<dbReference type="NCBIfam" id="TIGR01844">
    <property type="entry name" value="type_I_sec_TolC"/>
    <property type="match status" value="1"/>
</dbReference>
<keyword evidence="4" id="KW-1134">Transmembrane beta strand</keyword>
<feature type="signal peptide" evidence="9">
    <location>
        <begin position="1"/>
        <end position="21"/>
    </location>
</feature>
<evidence type="ECO:0000313" key="10">
    <source>
        <dbReference type="EMBL" id="KHO65085.1"/>
    </source>
</evidence>
<dbReference type="GO" id="GO:0015288">
    <property type="term" value="F:porin activity"/>
    <property type="evidence" value="ECO:0007669"/>
    <property type="project" value="TreeGrafter"/>
</dbReference>
<protein>
    <submittedName>
        <fullName evidence="10">Channel protein TolC</fullName>
    </submittedName>
</protein>
<dbReference type="PANTHER" id="PTHR30026:SF22">
    <property type="entry name" value="OUTER MEMBRANE EFFLUX PROTEIN"/>
    <property type="match status" value="1"/>
</dbReference>
<keyword evidence="11" id="KW-1185">Reference proteome</keyword>
<evidence type="ECO:0000313" key="11">
    <source>
        <dbReference type="Proteomes" id="UP000030980"/>
    </source>
</evidence>
<dbReference type="PANTHER" id="PTHR30026">
    <property type="entry name" value="OUTER MEMBRANE PROTEIN TOLC"/>
    <property type="match status" value="1"/>
</dbReference>
<proteinExistence type="inferred from homology"/>
<reference evidence="10 11" key="1">
    <citation type="submission" date="2014-11" db="EMBL/GenBank/DDBJ databases">
        <title>Genome sequence of Pseudomonas tuomuerensis JCM 14085.</title>
        <authorList>
            <person name="Shin S.-K."/>
            <person name="Yi H."/>
        </authorList>
    </citation>
    <scope>NUCLEOTIDE SEQUENCE [LARGE SCALE GENOMIC DNA]</scope>
    <source>
        <strain evidence="10 11">JCM 14085</strain>
    </source>
</reference>
<keyword evidence="3" id="KW-0813">Transport</keyword>
<keyword evidence="6" id="KW-0472">Membrane</keyword>
<keyword evidence="5" id="KW-0812">Transmembrane</keyword>
<comment type="caution">
    <text evidence="10">The sequence shown here is derived from an EMBL/GenBank/DDBJ whole genome shotgun (WGS) entry which is preliminary data.</text>
</comment>
<dbReference type="OrthoDB" id="9814637at2"/>
<dbReference type="SUPFAM" id="SSF56954">
    <property type="entry name" value="Outer membrane efflux proteins (OEP)"/>
    <property type="match status" value="1"/>
</dbReference>
<dbReference type="InterPro" id="IPR003423">
    <property type="entry name" value="OMP_efflux"/>
</dbReference>
<keyword evidence="7" id="KW-0998">Cell outer membrane</keyword>
<dbReference type="GO" id="GO:1990281">
    <property type="term" value="C:efflux pump complex"/>
    <property type="evidence" value="ECO:0007669"/>
    <property type="project" value="TreeGrafter"/>
</dbReference>
<dbReference type="Pfam" id="PF02321">
    <property type="entry name" value="OEP"/>
    <property type="match status" value="2"/>
</dbReference>
<evidence type="ECO:0000256" key="7">
    <source>
        <dbReference type="ARBA" id="ARBA00023237"/>
    </source>
</evidence>
<dbReference type="GO" id="GO:0015562">
    <property type="term" value="F:efflux transmembrane transporter activity"/>
    <property type="evidence" value="ECO:0007669"/>
    <property type="project" value="InterPro"/>
</dbReference>
<keyword evidence="9" id="KW-0732">Signal</keyword>
<evidence type="ECO:0000256" key="9">
    <source>
        <dbReference type="SAM" id="SignalP"/>
    </source>
</evidence>
<dbReference type="InterPro" id="IPR051906">
    <property type="entry name" value="TolC-like"/>
</dbReference>
<organism evidence="10 11">
    <name type="scientific">Pseudomonas flexibilis</name>
    <dbReference type="NCBI Taxonomy" id="706570"/>
    <lineage>
        <taxon>Bacteria</taxon>
        <taxon>Pseudomonadati</taxon>
        <taxon>Pseudomonadota</taxon>
        <taxon>Gammaproteobacteria</taxon>
        <taxon>Pseudomonadales</taxon>
        <taxon>Pseudomonadaceae</taxon>
        <taxon>Pseudomonas</taxon>
    </lineage>
</organism>
<comment type="similarity">
    <text evidence="2">Belongs to the outer membrane factor (OMF) (TC 1.B.17) family.</text>
</comment>
<evidence type="ECO:0000256" key="4">
    <source>
        <dbReference type="ARBA" id="ARBA00022452"/>
    </source>
</evidence>
<dbReference type="Proteomes" id="UP000030980">
    <property type="component" value="Unassembled WGS sequence"/>
</dbReference>
<sequence>MRKSLLVVLPCALGLAAPAQAQSLPQAVQQALEVHPEVRAGVNGRLAADYELKAARGGYWPRVDLFAGYGREGTDEPATRRGDDDHWTSLTRSESSLRIQQLLFDGFATANEVQRRKAGVDSQAHALQATAERTALEVVEAYLDVLRREELVRIANDNLRAHQRVYDQIRLRSERGVGSASDRDQADARLAQARNNLTTERTNLADAQVNFFSRVGRHPEDLSLPPGLPGHLPASLEQARLRMIDNNPLLRAADADIRAAESQYEAARAGFYPRMDVELSHSADNNLDGQRGHVNEWQAMLRMRYNLLAGGSDRAQLEARSYQVAQAWDVRINTLRLLSEDLGLAWNALRNAREQKAVAFDYVQYSERVKEAYQKQFSLGDRTLLDLLDNENELFAAQRRLVDLTYTELYSHYRIKAAEGELLQSLGVVPPMEAVALSSPAPRRDDLLPSLN</sequence>
<comment type="subcellular location">
    <subcellularLocation>
        <location evidence="1">Cell outer membrane</location>
    </subcellularLocation>
</comment>
<dbReference type="GO" id="GO:0009279">
    <property type="term" value="C:cell outer membrane"/>
    <property type="evidence" value="ECO:0007669"/>
    <property type="project" value="UniProtKB-SubCell"/>
</dbReference>
<evidence type="ECO:0000256" key="2">
    <source>
        <dbReference type="ARBA" id="ARBA00007613"/>
    </source>
</evidence>
<keyword evidence="8" id="KW-0175">Coiled coil</keyword>
<feature type="chain" id="PRO_5002098434" evidence="9">
    <location>
        <begin position="22"/>
        <end position="452"/>
    </location>
</feature>
<evidence type="ECO:0000256" key="3">
    <source>
        <dbReference type="ARBA" id="ARBA00022448"/>
    </source>
</evidence>
<evidence type="ECO:0000256" key="5">
    <source>
        <dbReference type="ARBA" id="ARBA00022692"/>
    </source>
</evidence>
<evidence type="ECO:0000256" key="1">
    <source>
        <dbReference type="ARBA" id="ARBA00004442"/>
    </source>
</evidence>